<keyword evidence="6" id="KW-0106">Calcium</keyword>
<organism evidence="10 11">
    <name type="scientific">Rubellimicrobium aerolatum</name>
    <dbReference type="NCBI Taxonomy" id="490979"/>
    <lineage>
        <taxon>Bacteria</taxon>
        <taxon>Pseudomonadati</taxon>
        <taxon>Pseudomonadota</taxon>
        <taxon>Alphaproteobacteria</taxon>
        <taxon>Rhodobacterales</taxon>
        <taxon>Roseobacteraceae</taxon>
        <taxon>Rubellimicrobium</taxon>
    </lineage>
</organism>
<keyword evidence="3" id="KW-0479">Metal-binding</keyword>
<evidence type="ECO:0000256" key="7">
    <source>
        <dbReference type="ARBA" id="ARBA00023157"/>
    </source>
</evidence>
<sequence>MANDRSDTRTSWPKAWLGALALLLVALTAFEAQAQADLPAIPPAMACADLLGTDLTDIGGEGSRVTEAQEITNDQGIAACSVRGTLAPAITFAVVLPTDTWTGRYLQLGCGGLCGRLSLREVGAASGCTPLQAGGVAIAATDMGHQASDAGWGDDPQKRADFAHRAQHVTALAAKRLIEAFYGQPAQYSYFNGCSDGGREALIAAQRYPEDFDGILAGAPALNFQVQNGLYHAWQATANRDADGRAILLAARLPLLHDAVLSACDDLDGLADGLLADPLACTFDPATIQCEPGATDTAACLTPTEVEVVRKLHDGPRDPATGERLTLGGPQWGSELRWTVFVPETPDATTASQDHALEHLTGVAFPENPPEGFTLADVTFDTAWLQRLAALHPLYDATNPDLSGFHGAGGKLILYHGWSDTDISPLNTLTYYEAVRSHMGADTADTFARLYLVPGMYHCSQGEGPYEFDLLTPLMAWVERGEAPGAVTARQPAQDEASGFGQFGHGRGGPPPSGATEPLPGYPAAEAPSASVLRSPPLLPYPALPAFTGQGDPNDAANWTDGATRVEFTPPAWAGSAFFEPYAPLDH</sequence>
<evidence type="ECO:0000256" key="9">
    <source>
        <dbReference type="SAM" id="SignalP"/>
    </source>
</evidence>
<dbReference type="PANTHER" id="PTHR33938">
    <property type="entry name" value="FERULOYL ESTERASE B-RELATED"/>
    <property type="match status" value="1"/>
</dbReference>
<keyword evidence="5 10" id="KW-0378">Hydrolase</keyword>
<dbReference type="InterPro" id="IPR029058">
    <property type="entry name" value="AB_hydrolase_fold"/>
</dbReference>
<protein>
    <submittedName>
        <fullName evidence="10">Tannase/feruloyl esterase family alpha/beta hydrolase</fullName>
    </submittedName>
</protein>
<keyword evidence="7" id="KW-1015">Disulfide bond</keyword>
<gene>
    <name evidence="10" type="ORF">ACFPOC_09510</name>
</gene>
<dbReference type="PANTHER" id="PTHR33938:SF15">
    <property type="entry name" value="FERULOYL ESTERASE B-RELATED"/>
    <property type="match status" value="1"/>
</dbReference>
<evidence type="ECO:0000313" key="10">
    <source>
        <dbReference type="EMBL" id="MFC5566649.1"/>
    </source>
</evidence>
<feature type="signal peptide" evidence="9">
    <location>
        <begin position="1"/>
        <end position="34"/>
    </location>
</feature>
<evidence type="ECO:0000256" key="8">
    <source>
        <dbReference type="SAM" id="MobiDB-lite"/>
    </source>
</evidence>
<evidence type="ECO:0000313" key="11">
    <source>
        <dbReference type="Proteomes" id="UP001596056"/>
    </source>
</evidence>
<evidence type="ECO:0000256" key="3">
    <source>
        <dbReference type="ARBA" id="ARBA00022723"/>
    </source>
</evidence>
<dbReference type="EMBL" id="JBHSNA010000007">
    <property type="protein sequence ID" value="MFC5566649.1"/>
    <property type="molecule type" value="Genomic_DNA"/>
</dbReference>
<feature type="chain" id="PRO_5047264887" evidence="9">
    <location>
        <begin position="35"/>
        <end position="587"/>
    </location>
</feature>
<evidence type="ECO:0000256" key="6">
    <source>
        <dbReference type="ARBA" id="ARBA00022837"/>
    </source>
</evidence>
<feature type="region of interest" description="Disordered" evidence="8">
    <location>
        <begin position="485"/>
        <end position="528"/>
    </location>
</feature>
<dbReference type="Pfam" id="PF07519">
    <property type="entry name" value="Tannase"/>
    <property type="match status" value="1"/>
</dbReference>
<dbReference type="RefSeq" id="WP_209840472.1">
    <property type="nucleotide sequence ID" value="NZ_JAGGJP010000007.1"/>
</dbReference>
<dbReference type="InterPro" id="IPR011118">
    <property type="entry name" value="Tannase/feruloyl_esterase"/>
</dbReference>
<keyword evidence="4 9" id="KW-0732">Signal</keyword>
<keyword evidence="11" id="KW-1185">Reference proteome</keyword>
<evidence type="ECO:0000256" key="1">
    <source>
        <dbReference type="ARBA" id="ARBA00006249"/>
    </source>
</evidence>
<comment type="caution">
    <text evidence="10">The sequence shown here is derived from an EMBL/GenBank/DDBJ whole genome shotgun (WGS) entry which is preliminary data.</text>
</comment>
<evidence type="ECO:0000256" key="2">
    <source>
        <dbReference type="ARBA" id="ARBA00022487"/>
    </source>
</evidence>
<comment type="similarity">
    <text evidence="1">Belongs to the tannase family.</text>
</comment>
<dbReference type="GO" id="GO:0016787">
    <property type="term" value="F:hydrolase activity"/>
    <property type="evidence" value="ECO:0007669"/>
    <property type="project" value="UniProtKB-KW"/>
</dbReference>
<evidence type="ECO:0000256" key="4">
    <source>
        <dbReference type="ARBA" id="ARBA00022729"/>
    </source>
</evidence>
<proteinExistence type="inferred from homology"/>
<dbReference type="Proteomes" id="UP001596056">
    <property type="component" value="Unassembled WGS sequence"/>
</dbReference>
<name>A0ABW0SCF7_9RHOB</name>
<keyword evidence="2" id="KW-0719">Serine esterase</keyword>
<dbReference type="Gene3D" id="3.40.50.1820">
    <property type="entry name" value="alpha/beta hydrolase"/>
    <property type="match status" value="1"/>
</dbReference>
<reference evidence="11" key="1">
    <citation type="journal article" date="2019" name="Int. J. Syst. Evol. Microbiol.">
        <title>The Global Catalogue of Microorganisms (GCM) 10K type strain sequencing project: providing services to taxonomists for standard genome sequencing and annotation.</title>
        <authorList>
            <consortium name="The Broad Institute Genomics Platform"/>
            <consortium name="The Broad Institute Genome Sequencing Center for Infectious Disease"/>
            <person name="Wu L."/>
            <person name="Ma J."/>
        </authorList>
    </citation>
    <scope>NUCLEOTIDE SEQUENCE [LARGE SCALE GENOMIC DNA]</scope>
    <source>
        <strain evidence="11">KACC 11588</strain>
    </source>
</reference>
<accession>A0ABW0SCF7</accession>
<dbReference type="SUPFAM" id="SSF53474">
    <property type="entry name" value="alpha/beta-Hydrolases"/>
    <property type="match status" value="1"/>
</dbReference>
<evidence type="ECO:0000256" key="5">
    <source>
        <dbReference type="ARBA" id="ARBA00022801"/>
    </source>
</evidence>